<keyword evidence="7" id="KW-1185">Reference proteome</keyword>
<dbReference type="PANTHER" id="PTHR13767:SF2">
    <property type="entry name" value="PSEUDOURIDYLATE SYNTHASE TRUB1"/>
    <property type="match status" value="1"/>
</dbReference>
<evidence type="ECO:0000256" key="1">
    <source>
        <dbReference type="ARBA" id="ARBA00008999"/>
    </source>
</evidence>
<keyword evidence="4" id="KW-0413">Isomerase</keyword>
<dbReference type="CDD" id="cd02573">
    <property type="entry name" value="PseudoU_synth_EcTruB"/>
    <property type="match status" value="1"/>
</dbReference>
<dbReference type="GO" id="GO:0160148">
    <property type="term" value="F:tRNA pseudouridine(55) synthase activity"/>
    <property type="evidence" value="ECO:0007669"/>
    <property type="project" value="UniProtKB-EC"/>
</dbReference>
<comment type="similarity">
    <text evidence="1">Belongs to the pseudouridine synthase TruB family.</text>
</comment>
<dbReference type="GO" id="GO:1990481">
    <property type="term" value="P:mRNA pseudouridine synthesis"/>
    <property type="evidence" value="ECO:0007669"/>
    <property type="project" value="TreeGrafter"/>
</dbReference>
<evidence type="ECO:0000313" key="7">
    <source>
        <dbReference type="Proteomes" id="UP000243217"/>
    </source>
</evidence>
<gene>
    <name evidence="6" type="ORF">THRCLA_03630</name>
</gene>
<dbReference type="GO" id="GO:0006400">
    <property type="term" value="P:tRNA modification"/>
    <property type="evidence" value="ECO:0007669"/>
    <property type="project" value="TreeGrafter"/>
</dbReference>
<dbReference type="AlphaFoldDB" id="A0A1W0A1F6"/>
<evidence type="ECO:0000256" key="2">
    <source>
        <dbReference type="ARBA" id="ARBA00012787"/>
    </source>
</evidence>
<dbReference type="InterPro" id="IPR002501">
    <property type="entry name" value="PsdUridine_synth_N"/>
</dbReference>
<proteinExistence type="inferred from homology"/>
<organism evidence="6 7">
    <name type="scientific">Thraustotheca clavata</name>
    <dbReference type="NCBI Taxonomy" id="74557"/>
    <lineage>
        <taxon>Eukaryota</taxon>
        <taxon>Sar</taxon>
        <taxon>Stramenopiles</taxon>
        <taxon>Oomycota</taxon>
        <taxon>Saprolegniomycetes</taxon>
        <taxon>Saprolegniales</taxon>
        <taxon>Achlyaceae</taxon>
        <taxon>Thraustotheca</taxon>
    </lineage>
</organism>
<dbReference type="Gene3D" id="3.30.2350.10">
    <property type="entry name" value="Pseudouridine synthase"/>
    <property type="match status" value="1"/>
</dbReference>
<dbReference type="NCBIfam" id="TIGR00431">
    <property type="entry name" value="TruB"/>
    <property type="match status" value="1"/>
</dbReference>
<dbReference type="GO" id="GO:0003723">
    <property type="term" value="F:RNA binding"/>
    <property type="evidence" value="ECO:0007669"/>
    <property type="project" value="InterPro"/>
</dbReference>
<dbReference type="STRING" id="74557.A0A1W0A1F6"/>
<dbReference type="SUPFAM" id="SSF55120">
    <property type="entry name" value="Pseudouridine synthase"/>
    <property type="match status" value="1"/>
</dbReference>
<keyword evidence="3" id="KW-0819">tRNA processing</keyword>
<evidence type="ECO:0000256" key="4">
    <source>
        <dbReference type="ARBA" id="ARBA00023235"/>
    </source>
</evidence>
<name>A0A1W0A1F6_9STRA</name>
<dbReference type="InterPro" id="IPR020103">
    <property type="entry name" value="PsdUridine_synth_cat_dom_sf"/>
</dbReference>
<evidence type="ECO:0000259" key="5">
    <source>
        <dbReference type="Pfam" id="PF01509"/>
    </source>
</evidence>
<dbReference type="InterPro" id="IPR014780">
    <property type="entry name" value="tRNA_psdUridine_synth_TruB"/>
</dbReference>
<dbReference type="EMBL" id="JNBS01000682">
    <property type="protein sequence ID" value="OQS04104.1"/>
    <property type="molecule type" value="Genomic_DNA"/>
</dbReference>
<feature type="domain" description="Pseudouridine synthase II N-terminal" evidence="5">
    <location>
        <begin position="23"/>
        <end position="196"/>
    </location>
</feature>
<dbReference type="HAMAP" id="MF_01080">
    <property type="entry name" value="TruB_bact"/>
    <property type="match status" value="1"/>
</dbReference>
<accession>A0A1W0A1F6</accession>
<sequence>MNGFVNLNKPMGMTSHSCVAKLRRLLKTKQVGHAGTLDPMATGVLPIAVNRATKFIQYLEKTKAYNGTIRFGVTTDTDDITGFDLLGEIALIICSNILKQNPAPHITEGIVQESLPKLTEMNSFVGKITQRPPVVSAIRVDGERLYNLARDGKATLKDVPLRQVTVHSIDVRSFEQKDYPEVIALISVVCSEGTYIRSIARECGESLQNENGTGAIGATLSTLHRTRSNGLFSDTSLTFEMIEQQIEEGTFELTPIEALLTHLPSISMTPKSELMWHNGQKLTWPVADVSGTFAPNCPLSVAVYCDGTLKGITTLTPQDSNNYSIAGARVLLNP</sequence>
<reference evidence="6 7" key="1">
    <citation type="journal article" date="2014" name="Genome Biol. Evol.">
        <title>The secreted proteins of Achlya hypogyna and Thraustotheca clavata identify the ancestral oomycete secretome and reveal gene acquisitions by horizontal gene transfer.</title>
        <authorList>
            <person name="Misner I."/>
            <person name="Blouin N."/>
            <person name="Leonard G."/>
            <person name="Richards T.A."/>
            <person name="Lane C.E."/>
        </authorList>
    </citation>
    <scope>NUCLEOTIDE SEQUENCE [LARGE SCALE GENOMIC DNA]</scope>
    <source>
        <strain evidence="6 7">ATCC 34112</strain>
    </source>
</reference>
<dbReference type="Pfam" id="PF01509">
    <property type="entry name" value="TruB_N"/>
    <property type="match status" value="1"/>
</dbReference>
<comment type="caution">
    <text evidence="6">The sequence shown here is derived from an EMBL/GenBank/DDBJ whole genome shotgun (WGS) entry which is preliminary data.</text>
</comment>
<dbReference type="Proteomes" id="UP000243217">
    <property type="component" value="Unassembled WGS sequence"/>
</dbReference>
<dbReference type="EC" id="5.4.99.25" evidence="2"/>
<evidence type="ECO:0000313" key="6">
    <source>
        <dbReference type="EMBL" id="OQS04104.1"/>
    </source>
</evidence>
<protein>
    <recommendedName>
        <fullName evidence="2">tRNA pseudouridine(55) synthase</fullName>
        <ecNumber evidence="2">5.4.99.25</ecNumber>
    </recommendedName>
</protein>
<dbReference type="PANTHER" id="PTHR13767">
    <property type="entry name" value="TRNA-PSEUDOURIDINE SYNTHASE"/>
    <property type="match status" value="1"/>
</dbReference>
<dbReference type="OrthoDB" id="9995526at2759"/>
<evidence type="ECO:0000256" key="3">
    <source>
        <dbReference type="ARBA" id="ARBA00022694"/>
    </source>
</evidence>